<evidence type="ECO:0000313" key="1">
    <source>
        <dbReference type="EMBL" id="CAE0429749.1"/>
    </source>
</evidence>
<dbReference type="EMBL" id="HBIN01000266">
    <property type="protein sequence ID" value="CAE0429749.1"/>
    <property type="molecule type" value="Transcribed_RNA"/>
</dbReference>
<name>A0A7S3LGX5_9STRA</name>
<dbReference type="AlphaFoldDB" id="A0A7S3LGX5"/>
<accession>A0A7S3LGX5</accession>
<protein>
    <submittedName>
        <fullName evidence="1">Uncharacterized protein</fullName>
    </submittedName>
</protein>
<proteinExistence type="predicted"/>
<sequence>MGERTELEADIFSWINKVRADPECVVLALEGRKMRFVEGNNKMQISGTTFVNTVEGVAAIDDAIEYLENMAEQIENSEKEFDLLTWSDEAAANSKLHVLKNCTAGTTDLLTGSEIEETLRASLEAEGLGAYAESSEYGSSAAMDIVLNLIVDDGNSARSNRLNIFGNYEYFACASNEHPSYGQMTTLLFILSQDSLQAELKAAQAAAEAEVEDPPGWATKSTASELNEAGVITITFTYLMKDGSEEVKEFKMISSQ</sequence>
<reference evidence="1" key="1">
    <citation type="submission" date="2021-01" db="EMBL/GenBank/DDBJ databases">
        <authorList>
            <person name="Corre E."/>
            <person name="Pelletier E."/>
            <person name="Niang G."/>
            <person name="Scheremetjew M."/>
            <person name="Finn R."/>
            <person name="Kale V."/>
            <person name="Holt S."/>
            <person name="Cochrane G."/>
            <person name="Meng A."/>
            <person name="Brown T."/>
            <person name="Cohen L."/>
        </authorList>
    </citation>
    <scope>NUCLEOTIDE SEQUENCE</scope>
    <source>
        <strain evidence="1">GSBS06</strain>
    </source>
</reference>
<organism evidence="1">
    <name type="scientific">Aplanochytrium stocchinoi</name>
    <dbReference type="NCBI Taxonomy" id="215587"/>
    <lineage>
        <taxon>Eukaryota</taxon>
        <taxon>Sar</taxon>
        <taxon>Stramenopiles</taxon>
        <taxon>Bigyra</taxon>
        <taxon>Labyrinthulomycetes</taxon>
        <taxon>Thraustochytrida</taxon>
        <taxon>Thraustochytriidae</taxon>
        <taxon>Aplanochytrium</taxon>
    </lineage>
</organism>
<gene>
    <name evidence="1" type="ORF">ASTO00021_LOCUS104</name>
</gene>